<dbReference type="GO" id="GO:0003700">
    <property type="term" value="F:DNA-binding transcription factor activity"/>
    <property type="evidence" value="ECO:0007669"/>
    <property type="project" value="TreeGrafter"/>
</dbReference>
<feature type="DNA-binding region" description="H-T-H motif" evidence="2">
    <location>
        <begin position="41"/>
        <end position="60"/>
    </location>
</feature>
<dbReference type="Pfam" id="PF00440">
    <property type="entry name" value="TetR_N"/>
    <property type="match status" value="1"/>
</dbReference>
<dbReference type="PRINTS" id="PR00455">
    <property type="entry name" value="HTHTETR"/>
</dbReference>
<organism evidence="4 5">
    <name type="scientific">Antrihabitans stalagmiti</name>
    <dbReference type="NCBI Taxonomy" id="2799499"/>
    <lineage>
        <taxon>Bacteria</taxon>
        <taxon>Bacillati</taxon>
        <taxon>Actinomycetota</taxon>
        <taxon>Actinomycetes</taxon>
        <taxon>Mycobacteriales</taxon>
        <taxon>Nocardiaceae</taxon>
        <taxon>Antrihabitans</taxon>
    </lineage>
</organism>
<protein>
    <submittedName>
        <fullName evidence="4">TetR family transcriptional regulator</fullName>
    </submittedName>
</protein>
<sequence length="204" mass="21547">MMNKQLSKTGPGRRTGAPDTRQAILDAAHARFAAEGFTGTTVRSIAADAGVDAAMINYFFGSKQKLFEEALALRANPVVIVTELVEGSIEGLPRRILTTLLATWDDPANRPPLIAIVTSIEDDPAQNGLLRDFLEKVIAGPVAAQLTAAGMQQGTAEIRAGLLASMFVGVVMARYVVRASPMADLPPQVIVDELGPALDAILAL</sequence>
<dbReference type="GO" id="GO:0000976">
    <property type="term" value="F:transcription cis-regulatory region binding"/>
    <property type="evidence" value="ECO:0007669"/>
    <property type="project" value="TreeGrafter"/>
</dbReference>
<evidence type="ECO:0000256" key="1">
    <source>
        <dbReference type="ARBA" id="ARBA00023125"/>
    </source>
</evidence>
<dbReference type="PROSITE" id="PS50977">
    <property type="entry name" value="HTH_TETR_2"/>
    <property type="match status" value="1"/>
</dbReference>
<comment type="caution">
    <text evidence="4">The sequence shown here is derived from an EMBL/GenBank/DDBJ whole genome shotgun (WGS) entry which is preliminary data.</text>
</comment>
<dbReference type="InterPro" id="IPR009057">
    <property type="entry name" value="Homeodomain-like_sf"/>
</dbReference>
<dbReference type="Gene3D" id="1.10.10.60">
    <property type="entry name" value="Homeodomain-like"/>
    <property type="match status" value="1"/>
</dbReference>
<gene>
    <name evidence="4" type="ORF">JGU71_22275</name>
</gene>
<proteinExistence type="predicted"/>
<feature type="domain" description="HTH tetR-type" evidence="3">
    <location>
        <begin position="18"/>
        <end position="78"/>
    </location>
</feature>
<dbReference type="SUPFAM" id="SSF48498">
    <property type="entry name" value="Tetracyclin repressor-like, C-terminal domain"/>
    <property type="match status" value="1"/>
</dbReference>
<keyword evidence="1 2" id="KW-0238">DNA-binding</keyword>
<reference evidence="4" key="1">
    <citation type="submission" date="2020-12" db="EMBL/GenBank/DDBJ databases">
        <title>Antrihabitans popcorni sp. nov. and Antrihabitans auranticaus sp. nov., isolated from a larva cave.</title>
        <authorList>
            <person name="Lee S.D."/>
            <person name="Kim I.S."/>
        </authorList>
    </citation>
    <scope>NUCLEOTIDE SEQUENCE</scope>
    <source>
        <strain evidence="4">YC3-6</strain>
    </source>
</reference>
<dbReference type="InterPro" id="IPR041678">
    <property type="entry name" value="TetR_C_16"/>
</dbReference>
<keyword evidence="5" id="KW-1185">Reference proteome</keyword>
<dbReference type="PANTHER" id="PTHR30055">
    <property type="entry name" value="HTH-TYPE TRANSCRIPTIONAL REGULATOR RUTR"/>
    <property type="match status" value="1"/>
</dbReference>
<evidence type="ECO:0000313" key="4">
    <source>
        <dbReference type="EMBL" id="MBJ8341616.1"/>
    </source>
</evidence>
<name>A0A934NUF0_9NOCA</name>
<dbReference type="Pfam" id="PF17920">
    <property type="entry name" value="TetR_C_16"/>
    <property type="match status" value="1"/>
</dbReference>
<evidence type="ECO:0000259" key="3">
    <source>
        <dbReference type="PROSITE" id="PS50977"/>
    </source>
</evidence>
<dbReference type="Gene3D" id="1.10.357.10">
    <property type="entry name" value="Tetracycline Repressor, domain 2"/>
    <property type="match status" value="1"/>
</dbReference>
<dbReference type="InterPro" id="IPR050109">
    <property type="entry name" value="HTH-type_TetR-like_transc_reg"/>
</dbReference>
<dbReference type="SUPFAM" id="SSF46689">
    <property type="entry name" value="Homeodomain-like"/>
    <property type="match status" value="1"/>
</dbReference>
<dbReference type="Proteomes" id="UP000655868">
    <property type="component" value="Unassembled WGS sequence"/>
</dbReference>
<accession>A0A934NUF0</accession>
<dbReference type="EMBL" id="JAEMNV010000008">
    <property type="protein sequence ID" value="MBJ8341616.1"/>
    <property type="molecule type" value="Genomic_DNA"/>
</dbReference>
<dbReference type="PANTHER" id="PTHR30055:SF235">
    <property type="entry name" value="TRANSCRIPTIONAL REGULATORY PROTEIN"/>
    <property type="match status" value="1"/>
</dbReference>
<evidence type="ECO:0000256" key="2">
    <source>
        <dbReference type="PROSITE-ProRule" id="PRU00335"/>
    </source>
</evidence>
<dbReference type="InterPro" id="IPR036271">
    <property type="entry name" value="Tet_transcr_reg_TetR-rel_C_sf"/>
</dbReference>
<dbReference type="AlphaFoldDB" id="A0A934NUF0"/>
<evidence type="ECO:0000313" key="5">
    <source>
        <dbReference type="Proteomes" id="UP000655868"/>
    </source>
</evidence>
<dbReference type="InterPro" id="IPR001647">
    <property type="entry name" value="HTH_TetR"/>
</dbReference>